<reference evidence="6 7" key="1">
    <citation type="submission" date="2019-08" db="EMBL/GenBank/DDBJ databases">
        <title>Luteimonas viscosus sp. nov., isolated from soil of a sunflower field.</title>
        <authorList>
            <person name="Jianli Z."/>
            <person name="Ying Z."/>
        </authorList>
    </citation>
    <scope>NUCLEOTIDE SEQUENCE [LARGE SCALE GENOMIC DNA]</scope>
    <source>
        <strain evidence="6 7">XBU10</strain>
    </source>
</reference>
<dbReference type="InterPro" id="IPR005119">
    <property type="entry name" value="LysR_subst-bd"/>
</dbReference>
<keyword evidence="7" id="KW-1185">Reference proteome</keyword>
<evidence type="ECO:0000313" key="7">
    <source>
        <dbReference type="Proteomes" id="UP000324973"/>
    </source>
</evidence>
<dbReference type="Gene3D" id="1.10.10.10">
    <property type="entry name" value="Winged helix-like DNA-binding domain superfamily/Winged helix DNA-binding domain"/>
    <property type="match status" value="1"/>
</dbReference>
<keyword evidence="2" id="KW-0805">Transcription regulation</keyword>
<proteinExistence type="inferred from homology"/>
<comment type="caution">
    <text evidence="6">The sequence shown here is derived from an EMBL/GenBank/DDBJ whole genome shotgun (WGS) entry which is preliminary data.</text>
</comment>
<dbReference type="InterPro" id="IPR058163">
    <property type="entry name" value="LysR-type_TF_proteobact-type"/>
</dbReference>
<dbReference type="Gene3D" id="3.40.190.290">
    <property type="match status" value="1"/>
</dbReference>
<dbReference type="PROSITE" id="PS50931">
    <property type="entry name" value="HTH_LYSR"/>
    <property type="match status" value="1"/>
</dbReference>
<dbReference type="PANTHER" id="PTHR30537:SF31">
    <property type="entry name" value="TRANSCRIPTIONAL REGULATOR, LYSR FAMILY"/>
    <property type="match status" value="1"/>
</dbReference>
<dbReference type="SUPFAM" id="SSF53850">
    <property type="entry name" value="Periplasmic binding protein-like II"/>
    <property type="match status" value="1"/>
</dbReference>
<dbReference type="PANTHER" id="PTHR30537">
    <property type="entry name" value="HTH-TYPE TRANSCRIPTIONAL REGULATOR"/>
    <property type="match status" value="1"/>
</dbReference>
<evidence type="ECO:0000313" key="6">
    <source>
        <dbReference type="EMBL" id="TYT25582.1"/>
    </source>
</evidence>
<dbReference type="CDD" id="cd08422">
    <property type="entry name" value="PBP2_CrgA_like"/>
    <property type="match status" value="1"/>
</dbReference>
<comment type="similarity">
    <text evidence="1">Belongs to the LysR transcriptional regulatory family.</text>
</comment>
<evidence type="ECO:0000259" key="5">
    <source>
        <dbReference type="PROSITE" id="PS50931"/>
    </source>
</evidence>
<feature type="domain" description="HTH lysR-type" evidence="5">
    <location>
        <begin position="1"/>
        <end position="58"/>
    </location>
</feature>
<dbReference type="GO" id="GO:0006351">
    <property type="term" value="P:DNA-templated transcription"/>
    <property type="evidence" value="ECO:0007669"/>
    <property type="project" value="TreeGrafter"/>
</dbReference>
<dbReference type="RefSeq" id="WP_149102133.1">
    <property type="nucleotide sequence ID" value="NZ_VTFT01000001.1"/>
</dbReference>
<sequence length="295" mass="31913">MNPNDLLLFAAAVEHGGFAAASRQLGVPKSTISKRVAQLEAALGVRLIQRTSRSFQLTEVGRDFHEHARAARIEMEAAEDVVRRRVAEPSGTVRLTASMPVAQGLLAGLLPRIAARYPQLRLDLDVTDRFVDLVQEGYDLAVRSHFAPLPDSGLVQRPLHVEPVVLVAAPGYLSARGEPRTPEDLQSHDGVLVGSHAREWALDDRNGRRVRVAPRPRMTANESVVLLSAAAHGLGIAPLPAPMCRDAIASGALRRVLPDWQAGEVTTTVVMPHRRGMLPAVRAVLDHLVAHAAPE</sequence>
<dbReference type="Pfam" id="PF00126">
    <property type="entry name" value="HTH_1"/>
    <property type="match status" value="1"/>
</dbReference>
<dbReference type="FunFam" id="1.10.10.10:FF:000001">
    <property type="entry name" value="LysR family transcriptional regulator"/>
    <property type="match status" value="1"/>
</dbReference>
<evidence type="ECO:0000256" key="2">
    <source>
        <dbReference type="ARBA" id="ARBA00023015"/>
    </source>
</evidence>
<dbReference type="InterPro" id="IPR000847">
    <property type="entry name" value="LysR_HTH_N"/>
</dbReference>
<gene>
    <name evidence="6" type="ORF">FZO89_04515</name>
</gene>
<protein>
    <submittedName>
        <fullName evidence="6">LysR family transcriptional regulator</fullName>
    </submittedName>
</protein>
<dbReference type="Pfam" id="PF03466">
    <property type="entry name" value="LysR_substrate"/>
    <property type="match status" value="1"/>
</dbReference>
<name>A0A5D4XRK6_9GAMM</name>
<dbReference type="InterPro" id="IPR036388">
    <property type="entry name" value="WH-like_DNA-bd_sf"/>
</dbReference>
<accession>A0A5D4XRK6</accession>
<dbReference type="GO" id="GO:0003700">
    <property type="term" value="F:DNA-binding transcription factor activity"/>
    <property type="evidence" value="ECO:0007669"/>
    <property type="project" value="InterPro"/>
</dbReference>
<dbReference type="SUPFAM" id="SSF46785">
    <property type="entry name" value="Winged helix' DNA-binding domain"/>
    <property type="match status" value="1"/>
</dbReference>
<keyword evidence="4" id="KW-0804">Transcription</keyword>
<keyword evidence="3" id="KW-0238">DNA-binding</keyword>
<dbReference type="Proteomes" id="UP000324973">
    <property type="component" value="Unassembled WGS sequence"/>
</dbReference>
<organism evidence="6 7">
    <name type="scientific">Luteimonas viscosa</name>
    <dbReference type="NCBI Taxonomy" id="1132694"/>
    <lineage>
        <taxon>Bacteria</taxon>
        <taxon>Pseudomonadati</taxon>
        <taxon>Pseudomonadota</taxon>
        <taxon>Gammaproteobacteria</taxon>
        <taxon>Lysobacterales</taxon>
        <taxon>Lysobacteraceae</taxon>
        <taxon>Luteimonas</taxon>
    </lineage>
</organism>
<dbReference type="EMBL" id="VTFT01000001">
    <property type="protein sequence ID" value="TYT25582.1"/>
    <property type="molecule type" value="Genomic_DNA"/>
</dbReference>
<dbReference type="OrthoDB" id="9810065at2"/>
<evidence type="ECO:0000256" key="1">
    <source>
        <dbReference type="ARBA" id="ARBA00009437"/>
    </source>
</evidence>
<evidence type="ECO:0000256" key="3">
    <source>
        <dbReference type="ARBA" id="ARBA00023125"/>
    </source>
</evidence>
<evidence type="ECO:0000256" key="4">
    <source>
        <dbReference type="ARBA" id="ARBA00023163"/>
    </source>
</evidence>
<dbReference type="InterPro" id="IPR036390">
    <property type="entry name" value="WH_DNA-bd_sf"/>
</dbReference>
<dbReference type="AlphaFoldDB" id="A0A5D4XRK6"/>
<dbReference type="GO" id="GO:0043565">
    <property type="term" value="F:sequence-specific DNA binding"/>
    <property type="evidence" value="ECO:0007669"/>
    <property type="project" value="TreeGrafter"/>
</dbReference>